<dbReference type="InterPro" id="IPR000792">
    <property type="entry name" value="Tscrpt_reg_LuxR_C"/>
</dbReference>
<dbReference type="EMBL" id="JBHSON010000024">
    <property type="protein sequence ID" value="MFC5747714.1"/>
    <property type="molecule type" value="Genomic_DNA"/>
</dbReference>
<proteinExistence type="predicted"/>
<dbReference type="SUPFAM" id="SSF46894">
    <property type="entry name" value="C-terminal effector domain of the bipartite response regulators"/>
    <property type="match status" value="1"/>
</dbReference>
<dbReference type="SMART" id="SM00421">
    <property type="entry name" value="HTH_LUXR"/>
    <property type="match status" value="1"/>
</dbReference>
<dbReference type="InterPro" id="IPR041664">
    <property type="entry name" value="AAA_16"/>
</dbReference>
<dbReference type="Gene3D" id="3.40.50.300">
    <property type="entry name" value="P-loop containing nucleotide triphosphate hydrolases"/>
    <property type="match status" value="1"/>
</dbReference>
<dbReference type="CDD" id="cd06170">
    <property type="entry name" value="LuxR_C_like"/>
    <property type="match status" value="1"/>
</dbReference>
<evidence type="ECO:0000256" key="1">
    <source>
        <dbReference type="ARBA" id="ARBA00022741"/>
    </source>
</evidence>
<dbReference type="Gene3D" id="1.10.10.10">
    <property type="entry name" value="Winged helix-like DNA-binding domain superfamily/Winged helix DNA-binding domain"/>
    <property type="match status" value="1"/>
</dbReference>
<dbReference type="PRINTS" id="PR00038">
    <property type="entry name" value="HTHLUXR"/>
</dbReference>
<accession>A0ABW1A0J1</accession>
<dbReference type="PANTHER" id="PTHR16305:SF35">
    <property type="entry name" value="TRANSCRIPTIONAL ACTIVATOR DOMAIN"/>
    <property type="match status" value="1"/>
</dbReference>
<dbReference type="SUPFAM" id="SSF52540">
    <property type="entry name" value="P-loop containing nucleoside triphosphate hydrolases"/>
    <property type="match status" value="1"/>
</dbReference>
<evidence type="ECO:0000259" key="3">
    <source>
        <dbReference type="PROSITE" id="PS50043"/>
    </source>
</evidence>
<evidence type="ECO:0000313" key="5">
    <source>
        <dbReference type="Proteomes" id="UP001596074"/>
    </source>
</evidence>
<dbReference type="RefSeq" id="WP_378283332.1">
    <property type="nucleotide sequence ID" value="NZ_JBHSON010000024.1"/>
</dbReference>
<gene>
    <name evidence="4" type="ORF">ACFPZN_18970</name>
</gene>
<keyword evidence="1" id="KW-0547">Nucleotide-binding</keyword>
<dbReference type="InterPro" id="IPR016032">
    <property type="entry name" value="Sig_transdc_resp-reg_C-effctor"/>
</dbReference>
<feature type="domain" description="HTH luxR-type" evidence="3">
    <location>
        <begin position="900"/>
        <end position="965"/>
    </location>
</feature>
<dbReference type="PANTHER" id="PTHR16305">
    <property type="entry name" value="TESTICULAR SOLUBLE ADENYLYL CYCLASE"/>
    <property type="match status" value="1"/>
</dbReference>
<dbReference type="InterPro" id="IPR036388">
    <property type="entry name" value="WH-like_DNA-bd_sf"/>
</dbReference>
<dbReference type="Pfam" id="PF13191">
    <property type="entry name" value="AAA_16"/>
    <property type="match status" value="1"/>
</dbReference>
<keyword evidence="5" id="KW-1185">Reference proteome</keyword>
<evidence type="ECO:0000313" key="4">
    <source>
        <dbReference type="EMBL" id="MFC5747714.1"/>
    </source>
</evidence>
<keyword evidence="2" id="KW-0067">ATP-binding</keyword>
<name>A0ABW1A0J1_9ACTN</name>
<evidence type="ECO:0000256" key="2">
    <source>
        <dbReference type="ARBA" id="ARBA00022840"/>
    </source>
</evidence>
<reference evidence="5" key="1">
    <citation type="journal article" date="2019" name="Int. J. Syst. Evol. Microbiol.">
        <title>The Global Catalogue of Microorganisms (GCM) 10K type strain sequencing project: providing services to taxonomists for standard genome sequencing and annotation.</title>
        <authorList>
            <consortium name="The Broad Institute Genomics Platform"/>
            <consortium name="The Broad Institute Genome Sequencing Center for Infectious Disease"/>
            <person name="Wu L."/>
            <person name="Ma J."/>
        </authorList>
    </citation>
    <scope>NUCLEOTIDE SEQUENCE [LARGE SCALE GENOMIC DNA]</scope>
    <source>
        <strain evidence="5">KCTC 42087</strain>
    </source>
</reference>
<protein>
    <submittedName>
        <fullName evidence="4">LuxR C-terminal-related transcriptional regulator</fullName>
    </submittedName>
</protein>
<dbReference type="PROSITE" id="PS00622">
    <property type="entry name" value="HTH_LUXR_1"/>
    <property type="match status" value="1"/>
</dbReference>
<organism evidence="4 5">
    <name type="scientific">Actinomadura rugatobispora</name>
    <dbReference type="NCBI Taxonomy" id="1994"/>
    <lineage>
        <taxon>Bacteria</taxon>
        <taxon>Bacillati</taxon>
        <taxon>Actinomycetota</taxon>
        <taxon>Actinomycetes</taxon>
        <taxon>Streptosporangiales</taxon>
        <taxon>Thermomonosporaceae</taxon>
        <taxon>Actinomadura</taxon>
    </lineage>
</organism>
<dbReference type="Pfam" id="PF00196">
    <property type="entry name" value="GerE"/>
    <property type="match status" value="1"/>
</dbReference>
<dbReference type="Proteomes" id="UP001596074">
    <property type="component" value="Unassembled WGS sequence"/>
</dbReference>
<dbReference type="PROSITE" id="PS50043">
    <property type="entry name" value="HTH_LUXR_2"/>
    <property type="match status" value="1"/>
</dbReference>
<comment type="caution">
    <text evidence="4">The sequence shown here is derived from an EMBL/GenBank/DDBJ whole genome shotgun (WGS) entry which is preliminary data.</text>
</comment>
<dbReference type="InterPro" id="IPR027417">
    <property type="entry name" value="P-loop_NTPase"/>
</dbReference>
<sequence>MPPDDPALVERDADLAALVAALARPPALVVVEGEPGAGKTRLVREALADRALAGRQRLAGHAGPAPASCPLAPVIEALAAARPPPAVALGALTGVLRPLLPDLAAALPPEPPPLEDPQLARHRLVRAVAELLAGLGPALLVLDDLRRADEGTVELLRMIEARPPPELSVVITCRSAAELPVPGLGPGAVRVRPSPLSPAGAGRLAGSVLGEPGTAVPRALAVLLHERSGGVPSVVCEDAELLRRRGLLRPVDGEWTLASAEPAALGSPALETHAPDALAVVPPAAGAEIVERARGLGAVGVAALEAAAVLAGAAEPELVARVAGMDAERACAALGDAARRGLLRDHGPDAATVRFRHELARLAVYQAIPGYRRRRLHAVAARELLRTRRGALAVPAAEHHKRAGDVRAWVESAEAVAELAAADGAFEAAHACLREVLQSDAVAADRRAGLAVKLGWAAAGGVDRSGTTASLLGAVRERGSGSAAQRAELLLLHAWSSVESAVPRRETESVVAGLRAALGDFTGRPDLRAIALAVLALPDRPPGRDLPARTADLSEARAALAETADPMAHAVVQITTARLLLTLGSPAAGHAIAALPARGDRPEVNRQLIRGLLDLAEAAVHLGQHARGLELAERGRRLAAEVRSRTYERSLLAVTLRARWTTGDLGAEEQAGLADGEPPVRGTLHPPYHLHPRLLAARIAAGQGRLDAARRTFRAVAEDACRDGELALAADAAAEFNRVALTGAHRRDGHELAVQVLNELARGRLWIWAAPLLPFAPVDLVRAVLPRYRGALAGRDAPLARAALGFAEARAHERHGDPGRAAAGYRRARHWYAALPDPRMAAHAGAAEVRAQIAAGQAPDAEVLRQAWSTFTGLGAVWDANRLKQLMRAAGLPVPHRRGRPGYGNELSPREREVVGLAASGHTNRDIAADLCLSDRTVKFHLANAMRKLEVSSRRQLRDVLEDAPRDGARRDEVRRDDVRRDHVCRCASCGRRLNPS</sequence>